<evidence type="ECO:0000256" key="1">
    <source>
        <dbReference type="SAM" id="MobiDB-lite"/>
    </source>
</evidence>
<dbReference type="Pfam" id="PF11992">
    <property type="entry name" value="TgpA_N"/>
    <property type="match status" value="1"/>
</dbReference>
<keyword evidence="2" id="KW-0472">Membrane</keyword>
<feature type="domain" description="Transglutaminase-like" evidence="3">
    <location>
        <begin position="453"/>
        <end position="523"/>
    </location>
</feature>
<keyword evidence="2" id="KW-0812">Transmembrane</keyword>
<feature type="region of interest" description="Disordered" evidence="1">
    <location>
        <begin position="522"/>
        <end position="635"/>
    </location>
</feature>
<dbReference type="Proteomes" id="UP001056855">
    <property type="component" value="Chromosome"/>
</dbReference>
<keyword evidence="5" id="KW-1185">Reference proteome</keyword>
<dbReference type="AlphaFoldDB" id="A0A9E7NBA5"/>
<feature type="transmembrane region" description="Helical" evidence="2">
    <location>
        <begin position="53"/>
        <end position="69"/>
    </location>
</feature>
<reference evidence="4" key="1">
    <citation type="submission" date="2022-06" db="EMBL/GenBank/DDBJ databases">
        <title>Diverse halophilic archaea isolated from saline environments.</title>
        <authorList>
            <person name="Cui H.-L."/>
        </authorList>
    </citation>
    <scope>NUCLEOTIDE SEQUENCE</scope>
    <source>
        <strain evidence="4">WLHS1</strain>
    </source>
</reference>
<proteinExistence type="predicted"/>
<dbReference type="EMBL" id="CP100355">
    <property type="protein sequence ID" value="UTF53854.1"/>
    <property type="molecule type" value="Genomic_DNA"/>
</dbReference>
<evidence type="ECO:0000256" key="2">
    <source>
        <dbReference type="SAM" id="Phobius"/>
    </source>
</evidence>
<dbReference type="GeneID" id="73288538"/>
<dbReference type="InterPro" id="IPR052901">
    <property type="entry name" value="Bact_TGase-like"/>
</dbReference>
<feature type="compositionally biased region" description="Acidic residues" evidence="1">
    <location>
        <begin position="554"/>
        <end position="574"/>
    </location>
</feature>
<feature type="transmembrane region" description="Helical" evidence="2">
    <location>
        <begin position="153"/>
        <end position="169"/>
    </location>
</feature>
<dbReference type="KEGG" id="sawl:NGM29_00790"/>
<dbReference type="PANTHER" id="PTHR42736:SF1">
    <property type="entry name" value="PROTEIN-GLUTAMINE GAMMA-GLUTAMYLTRANSFERASE"/>
    <property type="match status" value="1"/>
</dbReference>
<feature type="transmembrane region" description="Helical" evidence="2">
    <location>
        <begin position="175"/>
        <end position="194"/>
    </location>
</feature>
<accession>A0A9E7NBA5</accession>
<evidence type="ECO:0000259" key="3">
    <source>
        <dbReference type="SMART" id="SM00460"/>
    </source>
</evidence>
<dbReference type="SMART" id="SM00460">
    <property type="entry name" value="TGc"/>
    <property type="match status" value="1"/>
</dbReference>
<feature type="compositionally biased region" description="Low complexity" evidence="1">
    <location>
        <begin position="588"/>
        <end position="600"/>
    </location>
</feature>
<name>A0A9E7NBA5_9EURY</name>
<evidence type="ECO:0000313" key="4">
    <source>
        <dbReference type="EMBL" id="UTF53854.1"/>
    </source>
</evidence>
<dbReference type="InterPro" id="IPR021878">
    <property type="entry name" value="TgpA_N"/>
</dbReference>
<feature type="transmembrane region" description="Helical" evidence="2">
    <location>
        <begin position="76"/>
        <end position="93"/>
    </location>
</feature>
<dbReference type="Pfam" id="PF13559">
    <property type="entry name" value="DUF4129"/>
    <property type="match status" value="1"/>
</dbReference>
<feature type="compositionally biased region" description="Basic and acidic residues" evidence="1">
    <location>
        <begin position="528"/>
        <end position="537"/>
    </location>
</feature>
<dbReference type="InterPro" id="IPR025403">
    <property type="entry name" value="TgpA-like_C"/>
</dbReference>
<feature type="transmembrane region" description="Helical" evidence="2">
    <location>
        <begin position="21"/>
        <end position="41"/>
    </location>
</feature>
<dbReference type="InterPro" id="IPR002931">
    <property type="entry name" value="Transglutaminase-like"/>
</dbReference>
<dbReference type="Gene3D" id="3.10.620.30">
    <property type="match status" value="1"/>
</dbReference>
<organism evidence="4 5">
    <name type="scientific">Natronosalvus rutilus</name>
    <dbReference type="NCBI Taxonomy" id="2953753"/>
    <lineage>
        <taxon>Archaea</taxon>
        <taxon>Methanobacteriati</taxon>
        <taxon>Methanobacteriota</taxon>
        <taxon>Stenosarchaea group</taxon>
        <taxon>Halobacteria</taxon>
        <taxon>Halobacteriales</taxon>
        <taxon>Natrialbaceae</taxon>
        <taxon>Natronosalvus</taxon>
    </lineage>
</organism>
<dbReference type="SUPFAM" id="SSF54001">
    <property type="entry name" value="Cysteine proteinases"/>
    <property type="match status" value="1"/>
</dbReference>
<feature type="transmembrane region" description="Helical" evidence="2">
    <location>
        <begin position="129"/>
        <end position="148"/>
    </location>
</feature>
<dbReference type="Pfam" id="PF01841">
    <property type="entry name" value="Transglut_core"/>
    <property type="match status" value="1"/>
</dbReference>
<sequence length="771" mass="82826">MSTRTVPNSIATSLEGSTTTLFRTLALAGVLVLLAAIVFTLSEITRTVGGTESLYLLVLTMVLAATILAHAIRPRTALAIGLGATAIGFLYYLEAAGYAPGAAVGQAGKFLSDTITLATGMPLIQMLEAGIWTLGFAPAPVFLTWYLAMRERYVLSVVPGGVALLFLVLTTDAGIGVTLVGVVGGIAAVGFGELDRHEGSIAQADVLAIMFAIIVFLSMTITFVPGGAASPTFLLESEPGTLDGAVDGDPDRSTITGSVDLSPEVHFTVVTEEPTYWRTGVYDRYTGDSWIRSGPDATYDDVGLPEPDGEYETARHTITIERQLEVMPVATNPTALDGDVTAHTRVSDHGQPMPDGPLIAGDTYNVESAVLEADPTVLNEAGTEYPDPVTEYYLQMPESRSDEFDARTDEILAESDAETPYEKAATIEQYFQDGYDYTLEVDRPGGNAAEEFLLEMDEGYCVYFATTMTQMLRSEGIPARYATGYTTGQQVDDNEYVVRGLDAHAWVEVYFPDQGWVVFEPTPSSSRDATHQERLEEAREDNESGVDTNGSEDVPVDGPEENESVPDLDGDIDDLLDRNDTDDGPSGNETNDTNDTNETPGGPGGPENPLQPGNPSGDGTGGTGGVDSSDEDEEDLIPLAPGDLLVGVALLVGLAAGGHRAGVGSLVSREVSRYWHGFRGDPTEDTVRAYERLELVLERRFRPRKRGESPRQYVDSLERVGLTDPRARRVLDAYEQARYGGGVDESTADEAVSLVTTLARERAPLVGRLWR</sequence>
<evidence type="ECO:0000313" key="5">
    <source>
        <dbReference type="Proteomes" id="UP001056855"/>
    </source>
</evidence>
<protein>
    <submittedName>
        <fullName evidence="4">DUF4129 domain-containing protein</fullName>
    </submittedName>
</protein>
<feature type="compositionally biased region" description="Gly residues" evidence="1">
    <location>
        <begin position="616"/>
        <end position="625"/>
    </location>
</feature>
<dbReference type="InterPro" id="IPR038765">
    <property type="entry name" value="Papain-like_cys_pep_sf"/>
</dbReference>
<gene>
    <name evidence="4" type="ORF">NGM29_00790</name>
</gene>
<dbReference type="RefSeq" id="WP_254158372.1">
    <property type="nucleotide sequence ID" value="NZ_CP100355.1"/>
</dbReference>
<dbReference type="PANTHER" id="PTHR42736">
    <property type="entry name" value="PROTEIN-GLUTAMINE GAMMA-GLUTAMYLTRANSFERASE"/>
    <property type="match status" value="1"/>
</dbReference>
<keyword evidence="2" id="KW-1133">Transmembrane helix</keyword>
<feature type="transmembrane region" description="Helical" evidence="2">
    <location>
        <begin position="206"/>
        <end position="228"/>
    </location>
</feature>